<dbReference type="Pfam" id="PF12937">
    <property type="entry name" value="F-box-like"/>
    <property type="match status" value="1"/>
</dbReference>
<organism evidence="2 3">
    <name type="scientific">Orbilia javanica</name>
    <dbReference type="NCBI Taxonomy" id="47235"/>
    <lineage>
        <taxon>Eukaryota</taxon>
        <taxon>Fungi</taxon>
        <taxon>Dikarya</taxon>
        <taxon>Ascomycota</taxon>
        <taxon>Pezizomycotina</taxon>
        <taxon>Orbiliomycetes</taxon>
        <taxon>Orbiliales</taxon>
        <taxon>Orbiliaceae</taxon>
        <taxon>Orbilia</taxon>
    </lineage>
</organism>
<sequence length="403" mass="46525">MAPITSLPSEILLSIFHNVGNACAWGNANEDVLHIRQVCRKWRVLGQDVSLRHFYINVDEVDRSLWKLGRILLHDVSLATQIQELGVRWSRRRADSPKTFTERWKWVKEDRERIEFYREELSSYISSATFDAMLEGVNSETILPFILCFTSRLKELRLGDVEALLLGRRWFSNGEGSDAVRRMLGPGPNDEGFKYIEDEVEGEDFTYDYDNQPEDFYDEDKFDAKHMPPEAEEEGALWFHVNMGTPGNYLPGLREVTFLQNGYTDYQFSIPDLSGWSAKWIAPLLFLPKLEALEVDRHATIGGVKDKTYYPLHVSFEPYRGLKSNVKRLQLSDGRMRLEDYDAIAELTGNLEYLQIYHSGLYNELPDEDLPYIGNTFRIYNSSTLDLTQISINDMPGTEMGDI</sequence>
<dbReference type="SUPFAM" id="SSF81383">
    <property type="entry name" value="F-box domain"/>
    <property type="match status" value="1"/>
</dbReference>
<dbReference type="EMBL" id="JAVHNR010000001">
    <property type="protein sequence ID" value="KAK6356896.1"/>
    <property type="molecule type" value="Genomic_DNA"/>
</dbReference>
<dbReference type="Proteomes" id="UP001313282">
    <property type="component" value="Unassembled WGS sequence"/>
</dbReference>
<dbReference type="InterPro" id="IPR036047">
    <property type="entry name" value="F-box-like_dom_sf"/>
</dbReference>
<evidence type="ECO:0000313" key="3">
    <source>
        <dbReference type="Proteomes" id="UP001313282"/>
    </source>
</evidence>
<feature type="domain" description="F-box" evidence="1">
    <location>
        <begin position="4"/>
        <end position="51"/>
    </location>
</feature>
<evidence type="ECO:0000313" key="2">
    <source>
        <dbReference type="EMBL" id="KAK6356896.1"/>
    </source>
</evidence>
<keyword evidence="3" id="KW-1185">Reference proteome</keyword>
<protein>
    <recommendedName>
        <fullName evidence="1">F-box domain-containing protein</fullName>
    </recommendedName>
</protein>
<gene>
    <name evidence="2" type="ORF">TWF718_001236</name>
</gene>
<dbReference type="Gene3D" id="1.20.1280.50">
    <property type="match status" value="1"/>
</dbReference>
<name>A0AAN8RSA4_9PEZI</name>
<evidence type="ECO:0000259" key="1">
    <source>
        <dbReference type="Pfam" id="PF12937"/>
    </source>
</evidence>
<accession>A0AAN8RSA4</accession>
<reference evidence="2 3" key="1">
    <citation type="submission" date="2019-10" db="EMBL/GenBank/DDBJ databases">
        <authorList>
            <person name="Palmer J.M."/>
        </authorList>
    </citation>
    <scope>NUCLEOTIDE SEQUENCE [LARGE SCALE GENOMIC DNA]</scope>
    <source>
        <strain evidence="2 3">TWF718</strain>
    </source>
</reference>
<dbReference type="InterPro" id="IPR001810">
    <property type="entry name" value="F-box_dom"/>
</dbReference>
<proteinExistence type="predicted"/>
<dbReference type="CDD" id="cd09917">
    <property type="entry name" value="F-box_SF"/>
    <property type="match status" value="1"/>
</dbReference>
<comment type="caution">
    <text evidence="2">The sequence shown here is derived from an EMBL/GenBank/DDBJ whole genome shotgun (WGS) entry which is preliminary data.</text>
</comment>
<dbReference type="AlphaFoldDB" id="A0AAN8RSA4"/>